<keyword evidence="14" id="KW-1185">Reference proteome</keyword>
<dbReference type="InterPro" id="IPR022998">
    <property type="entry name" value="ThiamineP_synth_TenI"/>
</dbReference>
<evidence type="ECO:0000256" key="9">
    <source>
        <dbReference type="HAMAP-Rule" id="MF_00097"/>
    </source>
</evidence>
<evidence type="ECO:0000256" key="1">
    <source>
        <dbReference type="ARBA" id="ARBA00005165"/>
    </source>
</evidence>
<reference evidence="14" key="1">
    <citation type="journal article" date="2019" name="Int. J. Syst. Evol. Microbiol.">
        <title>The Global Catalogue of Microorganisms (GCM) 10K type strain sequencing project: providing services to taxonomists for standard genome sequencing and annotation.</title>
        <authorList>
            <consortium name="The Broad Institute Genomics Platform"/>
            <consortium name="The Broad Institute Genome Sequencing Center for Infectious Disease"/>
            <person name="Wu L."/>
            <person name="Ma J."/>
        </authorList>
    </citation>
    <scope>NUCLEOTIDE SEQUENCE [LARGE SCALE GENOMIC DNA]</scope>
    <source>
        <strain evidence="14">CGMCC 4.1799</strain>
    </source>
</reference>
<proteinExistence type="inferred from homology"/>
<organism evidence="13 14">
    <name type="scientific">Marinobacter koreensis</name>
    <dbReference type="NCBI Taxonomy" id="335974"/>
    <lineage>
        <taxon>Bacteria</taxon>
        <taxon>Pseudomonadati</taxon>
        <taxon>Pseudomonadota</taxon>
        <taxon>Gammaproteobacteria</taxon>
        <taxon>Pseudomonadales</taxon>
        <taxon>Marinobacteraceae</taxon>
        <taxon>Marinobacter</taxon>
    </lineage>
</organism>
<evidence type="ECO:0000256" key="11">
    <source>
        <dbReference type="RuleBase" id="RU004253"/>
    </source>
</evidence>
<comment type="catalytic activity">
    <reaction evidence="6 9 10">
        <text>4-methyl-5-(2-phosphooxyethyl)-thiazole + 4-amino-2-methyl-5-(diphosphooxymethyl)pyrimidine + H(+) = thiamine phosphate + diphosphate</text>
        <dbReference type="Rhea" id="RHEA:22328"/>
        <dbReference type="ChEBI" id="CHEBI:15378"/>
        <dbReference type="ChEBI" id="CHEBI:33019"/>
        <dbReference type="ChEBI" id="CHEBI:37575"/>
        <dbReference type="ChEBI" id="CHEBI:57841"/>
        <dbReference type="ChEBI" id="CHEBI:58296"/>
        <dbReference type="EC" id="2.5.1.3"/>
    </reaction>
</comment>
<comment type="catalytic activity">
    <reaction evidence="8 9 10">
        <text>2-[(2R,5Z)-2-carboxy-4-methylthiazol-5(2H)-ylidene]ethyl phosphate + 4-amino-2-methyl-5-(diphosphooxymethyl)pyrimidine + 2 H(+) = thiamine phosphate + CO2 + diphosphate</text>
        <dbReference type="Rhea" id="RHEA:47844"/>
        <dbReference type="ChEBI" id="CHEBI:15378"/>
        <dbReference type="ChEBI" id="CHEBI:16526"/>
        <dbReference type="ChEBI" id="CHEBI:33019"/>
        <dbReference type="ChEBI" id="CHEBI:37575"/>
        <dbReference type="ChEBI" id="CHEBI:57841"/>
        <dbReference type="ChEBI" id="CHEBI:62899"/>
        <dbReference type="EC" id="2.5.1.3"/>
    </reaction>
</comment>
<feature type="binding site" evidence="9">
    <location>
        <position position="74"/>
    </location>
    <ligand>
        <name>4-amino-2-methyl-5-(diphosphooxymethyl)pyrimidine</name>
        <dbReference type="ChEBI" id="CHEBI:57841"/>
    </ligand>
</feature>
<keyword evidence="3 9" id="KW-0479">Metal-binding</keyword>
<keyword evidence="5 9" id="KW-0784">Thiamine biosynthesis</keyword>
<evidence type="ECO:0000313" key="13">
    <source>
        <dbReference type="EMBL" id="MFC5546870.1"/>
    </source>
</evidence>
<dbReference type="Pfam" id="PF02581">
    <property type="entry name" value="TMP-TENI"/>
    <property type="match status" value="1"/>
</dbReference>
<name>A0ABW0RTR6_9GAMM</name>
<evidence type="ECO:0000256" key="4">
    <source>
        <dbReference type="ARBA" id="ARBA00022842"/>
    </source>
</evidence>
<feature type="binding site" evidence="9">
    <location>
        <position position="75"/>
    </location>
    <ligand>
        <name>Mg(2+)</name>
        <dbReference type="ChEBI" id="CHEBI:18420"/>
    </ligand>
</feature>
<feature type="binding site" evidence="9">
    <location>
        <position position="143"/>
    </location>
    <ligand>
        <name>4-amino-2-methyl-5-(diphosphooxymethyl)pyrimidine</name>
        <dbReference type="ChEBI" id="CHEBI:57841"/>
    </ligand>
</feature>
<comment type="cofactor">
    <cofactor evidence="9">
        <name>Mg(2+)</name>
        <dbReference type="ChEBI" id="CHEBI:18420"/>
    </cofactor>
    <text evidence="9">Binds 1 Mg(2+) ion per subunit.</text>
</comment>
<evidence type="ECO:0000313" key="14">
    <source>
        <dbReference type="Proteomes" id="UP001596055"/>
    </source>
</evidence>
<dbReference type="RefSeq" id="WP_379883559.1">
    <property type="nucleotide sequence ID" value="NZ_JAKZAJ010000004.1"/>
</dbReference>
<comment type="catalytic activity">
    <reaction evidence="7 9 10">
        <text>2-(2-carboxy-4-methylthiazol-5-yl)ethyl phosphate + 4-amino-2-methyl-5-(diphosphooxymethyl)pyrimidine + 2 H(+) = thiamine phosphate + CO2 + diphosphate</text>
        <dbReference type="Rhea" id="RHEA:47848"/>
        <dbReference type="ChEBI" id="CHEBI:15378"/>
        <dbReference type="ChEBI" id="CHEBI:16526"/>
        <dbReference type="ChEBI" id="CHEBI:33019"/>
        <dbReference type="ChEBI" id="CHEBI:37575"/>
        <dbReference type="ChEBI" id="CHEBI:57841"/>
        <dbReference type="ChEBI" id="CHEBI:62890"/>
        <dbReference type="EC" id="2.5.1.3"/>
    </reaction>
</comment>
<comment type="caution">
    <text evidence="13">The sequence shown here is derived from an EMBL/GenBank/DDBJ whole genome shotgun (WGS) entry which is preliminary data.</text>
</comment>
<keyword evidence="4 9" id="KW-0460">Magnesium</keyword>
<evidence type="ECO:0000256" key="10">
    <source>
        <dbReference type="RuleBase" id="RU003826"/>
    </source>
</evidence>
<evidence type="ECO:0000256" key="7">
    <source>
        <dbReference type="ARBA" id="ARBA00047851"/>
    </source>
</evidence>
<comment type="caution">
    <text evidence="9">Lacks conserved residue(s) required for the propagation of feature annotation.</text>
</comment>
<gene>
    <name evidence="9 13" type="primary">thiE</name>
    <name evidence="13" type="ORF">ACFPQA_17525</name>
</gene>
<dbReference type="GO" id="GO:0004789">
    <property type="term" value="F:thiamine-phosphate diphosphorylase activity"/>
    <property type="evidence" value="ECO:0007669"/>
    <property type="project" value="UniProtKB-EC"/>
</dbReference>
<dbReference type="HAMAP" id="MF_00097">
    <property type="entry name" value="TMP_synthase"/>
    <property type="match status" value="1"/>
</dbReference>
<dbReference type="InterPro" id="IPR036206">
    <property type="entry name" value="ThiamineP_synth_sf"/>
</dbReference>
<comment type="function">
    <text evidence="9">Condenses 4-methyl-5-(beta-hydroxyethyl)thiazole monophosphate (THZ-P) and 2-methyl-4-amino-5-hydroxymethyl pyrimidine pyrophosphate (HMP-PP) to form thiamine monophosphate (TMP).</text>
</comment>
<dbReference type="NCBIfam" id="TIGR00693">
    <property type="entry name" value="thiE"/>
    <property type="match status" value="1"/>
</dbReference>
<protein>
    <recommendedName>
        <fullName evidence="9">Thiamine-phosphate synthase</fullName>
        <shortName evidence="9">TP synthase</shortName>
        <shortName evidence="9">TPS</shortName>
        <ecNumber evidence="9">2.5.1.3</ecNumber>
    </recommendedName>
    <alternativeName>
        <fullName evidence="9">Thiamine-phosphate pyrophosphorylase</fullName>
        <shortName evidence="9">TMP pyrophosphorylase</shortName>
        <shortName evidence="9">TMP-PPase</shortName>
    </alternativeName>
</protein>
<dbReference type="PANTHER" id="PTHR20857">
    <property type="entry name" value="THIAMINE-PHOSPHATE PYROPHOSPHORYLASE"/>
    <property type="match status" value="1"/>
</dbReference>
<feature type="binding site" evidence="9">
    <location>
        <position position="169"/>
    </location>
    <ligand>
        <name>2-[(2R,5Z)-2-carboxy-4-methylthiazol-5(2H)-ylidene]ethyl phosphate</name>
        <dbReference type="ChEBI" id="CHEBI:62899"/>
    </ligand>
</feature>
<evidence type="ECO:0000256" key="6">
    <source>
        <dbReference type="ARBA" id="ARBA00047334"/>
    </source>
</evidence>
<dbReference type="SUPFAM" id="SSF51391">
    <property type="entry name" value="Thiamin phosphate synthase"/>
    <property type="match status" value="1"/>
</dbReference>
<keyword evidence="2 9" id="KW-0808">Transferase</keyword>
<dbReference type="InterPro" id="IPR013785">
    <property type="entry name" value="Aldolase_TIM"/>
</dbReference>
<comment type="similarity">
    <text evidence="9 10">Belongs to the thiamine-phosphate synthase family.</text>
</comment>
<dbReference type="Gene3D" id="3.20.20.70">
    <property type="entry name" value="Aldolase class I"/>
    <property type="match status" value="1"/>
</dbReference>
<feature type="binding site" evidence="9">
    <location>
        <begin position="140"/>
        <end position="142"/>
    </location>
    <ligand>
        <name>2-[(2R,5Z)-2-carboxy-4-methylthiazol-5(2H)-ylidene]ethyl phosphate</name>
        <dbReference type="ChEBI" id="CHEBI:62899"/>
    </ligand>
</feature>
<dbReference type="EMBL" id="JBHSNL010000006">
    <property type="protein sequence ID" value="MFC5546870.1"/>
    <property type="molecule type" value="Genomic_DNA"/>
</dbReference>
<dbReference type="PANTHER" id="PTHR20857:SF15">
    <property type="entry name" value="THIAMINE-PHOSPHATE SYNTHASE"/>
    <property type="match status" value="1"/>
</dbReference>
<evidence type="ECO:0000256" key="2">
    <source>
        <dbReference type="ARBA" id="ARBA00022679"/>
    </source>
</evidence>
<feature type="binding site" evidence="9">
    <location>
        <begin position="42"/>
        <end position="46"/>
    </location>
    <ligand>
        <name>4-amino-2-methyl-5-(diphosphooxymethyl)pyrimidine</name>
        <dbReference type="ChEBI" id="CHEBI:57841"/>
    </ligand>
</feature>
<dbReference type="InterPro" id="IPR034291">
    <property type="entry name" value="TMP_synthase"/>
</dbReference>
<dbReference type="CDD" id="cd00564">
    <property type="entry name" value="TMP_TenI"/>
    <property type="match status" value="1"/>
</dbReference>
<evidence type="ECO:0000256" key="5">
    <source>
        <dbReference type="ARBA" id="ARBA00022977"/>
    </source>
</evidence>
<sequence length="228" mass="23998">MGTLKPISRPGLYAITDSTLTPADQLVSAIEAALRGGAVLVQYRDKTSSRTERLRQARSLLSVCRNARVPLIINDDVELARTVGADGVHLGQEDGDITEARSRLGEQAIIGVTCHASLDLASAARADGADYLAFGRFYTSGTKPDAPEASPEVLTRARSLGRPLTAIGGVTTENGAELIRAGADMLAVVGGLFSGGPDQIEHRARAFSQLFATHHPLYPISSKPGAQP</sequence>
<dbReference type="Proteomes" id="UP001596055">
    <property type="component" value="Unassembled WGS sequence"/>
</dbReference>
<evidence type="ECO:0000256" key="3">
    <source>
        <dbReference type="ARBA" id="ARBA00022723"/>
    </source>
</evidence>
<feature type="binding site" evidence="9">
    <location>
        <position position="94"/>
    </location>
    <ligand>
        <name>Mg(2+)</name>
        <dbReference type="ChEBI" id="CHEBI:18420"/>
    </ligand>
</feature>
<dbReference type="EC" id="2.5.1.3" evidence="9"/>
<evidence type="ECO:0000259" key="12">
    <source>
        <dbReference type="Pfam" id="PF02581"/>
    </source>
</evidence>
<evidence type="ECO:0000256" key="8">
    <source>
        <dbReference type="ARBA" id="ARBA00047883"/>
    </source>
</evidence>
<feature type="domain" description="Thiamine phosphate synthase/TenI" evidence="12">
    <location>
        <begin position="12"/>
        <end position="191"/>
    </location>
</feature>
<feature type="binding site" evidence="9">
    <location>
        <position position="113"/>
    </location>
    <ligand>
        <name>4-amino-2-methyl-5-(diphosphooxymethyl)pyrimidine</name>
        <dbReference type="ChEBI" id="CHEBI:57841"/>
    </ligand>
</feature>
<accession>A0ABW0RTR6</accession>
<comment type="pathway">
    <text evidence="1 9 11">Cofactor biosynthesis; thiamine diphosphate biosynthesis; thiamine phosphate from 4-amino-2-methyl-5-diphosphomethylpyrimidine and 4-methyl-5-(2-phosphoethyl)-thiazole: step 1/1.</text>
</comment>